<evidence type="ECO:0000313" key="4">
    <source>
        <dbReference type="Proteomes" id="UP000326924"/>
    </source>
</evidence>
<keyword evidence="4" id="KW-1185">Reference proteome</keyword>
<reference evidence="3 4" key="1">
    <citation type="submission" date="2019-09" db="EMBL/GenBank/DDBJ databases">
        <title>Draft genome of the ectomycorrhizal ascomycete Sphaerosporella brunnea.</title>
        <authorList>
            <consortium name="DOE Joint Genome Institute"/>
            <person name="Benucci G.M."/>
            <person name="Marozzi G."/>
            <person name="Antonielli L."/>
            <person name="Sanchez S."/>
            <person name="Marco P."/>
            <person name="Wang X."/>
            <person name="Falini L.B."/>
            <person name="Barry K."/>
            <person name="Haridas S."/>
            <person name="Lipzen A."/>
            <person name="Labutti K."/>
            <person name="Grigoriev I.V."/>
            <person name="Murat C."/>
            <person name="Martin F."/>
            <person name="Albertini E."/>
            <person name="Donnini D."/>
            <person name="Bonito G."/>
        </authorList>
    </citation>
    <scope>NUCLEOTIDE SEQUENCE [LARGE SCALE GENOMIC DNA]</scope>
    <source>
        <strain evidence="3 4">Sb_GMNB300</strain>
    </source>
</reference>
<comment type="caution">
    <text evidence="3">The sequence shown here is derived from an EMBL/GenBank/DDBJ whole genome shotgun (WGS) entry which is preliminary data.</text>
</comment>
<feature type="transmembrane region" description="Helical" evidence="2">
    <location>
        <begin position="60"/>
        <end position="85"/>
    </location>
</feature>
<feature type="region of interest" description="Disordered" evidence="1">
    <location>
        <begin position="1"/>
        <end position="36"/>
    </location>
</feature>
<dbReference type="EMBL" id="VXIS01000297">
    <property type="protein sequence ID" value="KAA8894958.1"/>
    <property type="molecule type" value="Genomic_DNA"/>
</dbReference>
<organism evidence="3 4">
    <name type="scientific">Sphaerosporella brunnea</name>
    <dbReference type="NCBI Taxonomy" id="1250544"/>
    <lineage>
        <taxon>Eukaryota</taxon>
        <taxon>Fungi</taxon>
        <taxon>Dikarya</taxon>
        <taxon>Ascomycota</taxon>
        <taxon>Pezizomycotina</taxon>
        <taxon>Pezizomycetes</taxon>
        <taxon>Pezizales</taxon>
        <taxon>Pyronemataceae</taxon>
        <taxon>Sphaerosporella</taxon>
    </lineage>
</organism>
<keyword evidence="2" id="KW-0472">Membrane</keyword>
<keyword evidence="2" id="KW-0812">Transmembrane</keyword>
<gene>
    <name evidence="3" type="ORF">FN846DRAFT_894600</name>
</gene>
<feature type="transmembrane region" description="Helical" evidence="2">
    <location>
        <begin position="123"/>
        <end position="145"/>
    </location>
</feature>
<evidence type="ECO:0000256" key="1">
    <source>
        <dbReference type="SAM" id="MobiDB-lite"/>
    </source>
</evidence>
<feature type="transmembrane region" description="Helical" evidence="2">
    <location>
        <begin position="91"/>
        <end position="111"/>
    </location>
</feature>
<evidence type="ECO:0000313" key="3">
    <source>
        <dbReference type="EMBL" id="KAA8894958.1"/>
    </source>
</evidence>
<protein>
    <submittedName>
        <fullName evidence="3">Uncharacterized protein</fullName>
    </submittedName>
</protein>
<feature type="compositionally biased region" description="Low complexity" evidence="1">
    <location>
        <begin position="1"/>
        <end position="20"/>
    </location>
</feature>
<sequence length="164" mass="16988">MSTAVTSPSPLSSTSSTASLNQLRSGSNSHCHRTRNANPNGYPSHCSQCPHLLQPTTMAITVSIAIPAAIPIRIAMIGVGAPMVIATDIHIHIPIAEIIVVPGVIVTLIPISRVSSVSIPRISYVPIPSISSVCILISGNGWGALATTLSLPDPKVSFLGLQAE</sequence>
<evidence type="ECO:0000256" key="2">
    <source>
        <dbReference type="SAM" id="Phobius"/>
    </source>
</evidence>
<dbReference type="Proteomes" id="UP000326924">
    <property type="component" value="Unassembled WGS sequence"/>
</dbReference>
<proteinExistence type="predicted"/>
<dbReference type="InParanoid" id="A0A5J5EJS0"/>
<keyword evidence="2" id="KW-1133">Transmembrane helix</keyword>
<name>A0A5J5EJS0_9PEZI</name>
<dbReference type="AlphaFoldDB" id="A0A5J5EJS0"/>
<accession>A0A5J5EJS0</accession>